<dbReference type="AlphaFoldDB" id="F4L4B6"/>
<dbReference type="Gene3D" id="3.40.50.1820">
    <property type="entry name" value="alpha/beta hydrolase"/>
    <property type="match status" value="1"/>
</dbReference>
<keyword evidence="2" id="KW-0012">Acyltransferase</keyword>
<evidence type="ECO:0000313" key="2">
    <source>
        <dbReference type="EMBL" id="AEE51785.1"/>
    </source>
</evidence>
<reference key="2">
    <citation type="submission" date="2011-04" db="EMBL/GenBank/DDBJ databases">
        <title>Complete sequence of chromosome of Haliscomenobacter hydrossis DSM 1100.</title>
        <authorList>
            <consortium name="US DOE Joint Genome Institute (JGI-PGF)"/>
            <person name="Lucas S."/>
            <person name="Han J."/>
            <person name="Lapidus A."/>
            <person name="Bruce D."/>
            <person name="Goodwin L."/>
            <person name="Pitluck S."/>
            <person name="Peters L."/>
            <person name="Kyrpides N."/>
            <person name="Mavromatis K."/>
            <person name="Ivanova N."/>
            <person name="Ovchinnikova G."/>
            <person name="Pagani I."/>
            <person name="Daligault H."/>
            <person name="Detter J.C."/>
            <person name="Han C."/>
            <person name="Land M."/>
            <person name="Hauser L."/>
            <person name="Markowitz V."/>
            <person name="Cheng J.-F."/>
            <person name="Hugenholtz P."/>
            <person name="Woyke T."/>
            <person name="Wu D."/>
            <person name="Verbarg S."/>
            <person name="Frueling A."/>
            <person name="Brambilla E."/>
            <person name="Klenk H.-P."/>
            <person name="Eisen J.A."/>
        </authorList>
    </citation>
    <scope>NUCLEOTIDE SEQUENCE</scope>
    <source>
        <strain>DSM 1100</strain>
    </source>
</reference>
<evidence type="ECO:0000313" key="3">
    <source>
        <dbReference type="Proteomes" id="UP000008461"/>
    </source>
</evidence>
<accession>F4L4B6</accession>
<dbReference type="RefSeq" id="WP_013766324.1">
    <property type="nucleotide sequence ID" value="NC_015510.1"/>
</dbReference>
<feature type="domain" description="Serine aminopeptidase S33" evidence="1">
    <location>
        <begin position="126"/>
        <end position="284"/>
    </location>
</feature>
<dbReference type="GO" id="GO:0016746">
    <property type="term" value="F:acyltransferase activity"/>
    <property type="evidence" value="ECO:0007669"/>
    <property type="project" value="UniProtKB-KW"/>
</dbReference>
<protein>
    <submittedName>
        <fullName evidence="2">Hydrolase or acyltransferase (Alpha/beta hydrolase superfamily)-like protein</fullName>
    </submittedName>
</protein>
<keyword evidence="3" id="KW-1185">Reference proteome</keyword>
<organism evidence="2 3">
    <name type="scientific">Haliscomenobacter hydrossis (strain ATCC 27775 / DSM 1100 / LMG 10767 / O)</name>
    <dbReference type="NCBI Taxonomy" id="760192"/>
    <lineage>
        <taxon>Bacteria</taxon>
        <taxon>Pseudomonadati</taxon>
        <taxon>Bacteroidota</taxon>
        <taxon>Saprospiria</taxon>
        <taxon>Saprospirales</taxon>
        <taxon>Haliscomenobacteraceae</taxon>
        <taxon>Haliscomenobacter</taxon>
    </lineage>
</organism>
<dbReference type="InterPro" id="IPR029058">
    <property type="entry name" value="AB_hydrolase_fold"/>
</dbReference>
<name>F4L4B6_HALH1</name>
<keyword evidence="2" id="KW-0378">Hydrolase</keyword>
<dbReference type="InterPro" id="IPR022742">
    <property type="entry name" value="Hydrolase_4"/>
</dbReference>
<dbReference type="Pfam" id="PF12146">
    <property type="entry name" value="Hydrolase_4"/>
    <property type="match status" value="1"/>
</dbReference>
<dbReference type="EMBL" id="CP002691">
    <property type="protein sequence ID" value="AEE51785.1"/>
    <property type="molecule type" value="Genomic_DNA"/>
</dbReference>
<keyword evidence="2" id="KW-0808">Transferase</keyword>
<dbReference type="STRING" id="760192.Halhy_3937"/>
<dbReference type="Proteomes" id="UP000008461">
    <property type="component" value="Chromosome"/>
</dbReference>
<evidence type="ECO:0000259" key="1">
    <source>
        <dbReference type="Pfam" id="PF12146"/>
    </source>
</evidence>
<dbReference type="HOGENOM" id="CLU_020336_27_0_10"/>
<dbReference type="SUPFAM" id="SSF53474">
    <property type="entry name" value="alpha/beta-Hydrolases"/>
    <property type="match status" value="1"/>
</dbReference>
<gene>
    <name evidence="2" type="ordered locus">Halhy_3937</name>
</gene>
<reference evidence="2 3" key="1">
    <citation type="journal article" date="2011" name="Stand. Genomic Sci.">
        <title>Complete genome sequence of Haliscomenobacter hydrossis type strain (O).</title>
        <authorList>
            <consortium name="US DOE Joint Genome Institute (JGI-PGF)"/>
            <person name="Daligault H."/>
            <person name="Lapidus A."/>
            <person name="Zeytun A."/>
            <person name="Nolan M."/>
            <person name="Lucas S."/>
            <person name="Del Rio T.G."/>
            <person name="Tice H."/>
            <person name="Cheng J.F."/>
            <person name="Tapia R."/>
            <person name="Han C."/>
            <person name="Goodwin L."/>
            <person name="Pitluck S."/>
            <person name="Liolios K."/>
            <person name="Pagani I."/>
            <person name="Ivanova N."/>
            <person name="Huntemann M."/>
            <person name="Mavromatis K."/>
            <person name="Mikhailova N."/>
            <person name="Pati A."/>
            <person name="Chen A."/>
            <person name="Palaniappan K."/>
            <person name="Land M."/>
            <person name="Hauser L."/>
            <person name="Brambilla E.M."/>
            <person name="Rohde M."/>
            <person name="Verbarg S."/>
            <person name="Goker M."/>
            <person name="Bristow J."/>
            <person name="Eisen J.A."/>
            <person name="Markowitz V."/>
            <person name="Hugenholtz P."/>
            <person name="Kyrpides N.C."/>
            <person name="Klenk H.P."/>
            <person name="Woyke T."/>
        </authorList>
    </citation>
    <scope>NUCLEOTIDE SEQUENCE [LARGE SCALE GENOMIC DNA]</scope>
    <source>
        <strain evidence="3">ATCC 27775 / DSM 1100 / LMG 10767 / O</strain>
    </source>
</reference>
<dbReference type="eggNOG" id="COG0596">
    <property type="taxonomic scope" value="Bacteria"/>
</dbReference>
<dbReference type="KEGG" id="hhy:Halhy_3937"/>
<dbReference type="OrthoDB" id="9780932at2"/>
<dbReference type="GO" id="GO:0016787">
    <property type="term" value="F:hydrolase activity"/>
    <property type="evidence" value="ECO:0007669"/>
    <property type="project" value="UniProtKB-KW"/>
</dbReference>
<sequence>MEIKKRSAFKDPVQDIAWFENWVKTLEQTNDRQYQRIQLQTSLGRTQVWGLNLDDETLETLVIFPGARTTGLFWDFDNGLDNFGLKLRIYLVETNGLPNLSEGNTPDIQSLGYGEWAAEVLGQLKIQQAFVAGASFGGLICMKLGIVAPEKIKAAFLLNPGCLQPFSLSLKNLYYNLLPIIAPSPKNVAKFLDKAVFCKPTHQLSPSAEKLIIDYEVFALTRYQDNTQKPYYMDEQLTQVTVDTYLLEGDKDLLFPYEKSIANAQAKISTLKGVKVFENVAHGIETYAPALAYVGELIKNTVKGTEKK</sequence>
<proteinExistence type="predicted"/>